<keyword evidence="3" id="KW-1185">Reference proteome</keyword>
<accession>A0ABV5WA42</accession>
<evidence type="ECO:0000313" key="3">
    <source>
        <dbReference type="Proteomes" id="UP001589609"/>
    </source>
</evidence>
<reference evidence="2 3" key="1">
    <citation type="submission" date="2024-09" db="EMBL/GenBank/DDBJ databases">
        <authorList>
            <person name="Sun Q."/>
            <person name="Mori K."/>
        </authorList>
    </citation>
    <scope>NUCLEOTIDE SEQUENCE [LARGE SCALE GENOMIC DNA]</scope>
    <source>
        <strain evidence="2 3">JCM 11201</strain>
    </source>
</reference>
<dbReference type="EMBL" id="JBHMAF010000008">
    <property type="protein sequence ID" value="MFB9757237.1"/>
    <property type="molecule type" value="Genomic_DNA"/>
</dbReference>
<feature type="transmembrane region" description="Helical" evidence="1">
    <location>
        <begin position="36"/>
        <end position="54"/>
    </location>
</feature>
<keyword evidence="1" id="KW-0812">Transmembrane</keyword>
<keyword evidence="1" id="KW-1133">Transmembrane helix</keyword>
<feature type="transmembrane region" description="Helical" evidence="1">
    <location>
        <begin position="12"/>
        <end position="30"/>
    </location>
</feature>
<evidence type="ECO:0000256" key="1">
    <source>
        <dbReference type="SAM" id="Phobius"/>
    </source>
</evidence>
<name>A0ABV5WA42_9BACI</name>
<feature type="transmembrane region" description="Helical" evidence="1">
    <location>
        <begin position="214"/>
        <end position="236"/>
    </location>
</feature>
<evidence type="ECO:0000313" key="2">
    <source>
        <dbReference type="EMBL" id="MFB9757237.1"/>
    </source>
</evidence>
<proteinExistence type="predicted"/>
<feature type="transmembrane region" description="Helical" evidence="1">
    <location>
        <begin position="140"/>
        <end position="159"/>
    </location>
</feature>
<gene>
    <name evidence="2" type="ORF">ACFFMS_01540</name>
</gene>
<protein>
    <submittedName>
        <fullName evidence="2">YwiC-like family protein</fullName>
    </submittedName>
</protein>
<dbReference type="RefSeq" id="WP_379947546.1">
    <property type="nucleotide sequence ID" value="NZ_JBHMAF010000008.1"/>
</dbReference>
<dbReference type="Pfam" id="PF14256">
    <property type="entry name" value="YwiC"/>
    <property type="match status" value="1"/>
</dbReference>
<keyword evidence="1" id="KW-0472">Membrane</keyword>
<feature type="transmembrane region" description="Helical" evidence="1">
    <location>
        <begin position="86"/>
        <end position="105"/>
    </location>
</feature>
<feature type="transmembrane region" description="Helical" evidence="1">
    <location>
        <begin position="180"/>
        <end position="202"/>
    </location>
</feature>
<feature type="transmembrane region" description="Helical" evidence="1">
    <location>
        <begin position="61"/>
        <end position="80"/>
    </location>
</feature>
<sequence>MKPIIPTQHGAWAMLFIPFIIGIAAGSPTLYHLPLLLAWLFVYLGTYPLLMYIKQRRKKHLLQWALTYFVAALIFGSISLMHEWRIVYAAVIMLPLFLVNVCFAITKNERALLNDIAAIITFSSGGMMSYYFGTGILNQTAWWIFTLCFCYFVGSTFYVKTMLREKHNPIYRIVSWGYHALLIIGMIMLSPALAIAFVPSLVRAILFYGKNMPVLRVGTLEIANSVYFFFVILLMVNKL</sequence>
<feature type="transmembrane region" description="Helical" evidence="1">
    <location>
        <begin position="112"/>
        <end position="134"/>
    </location>
</feature>
<dbReference type="InterPro" id="IPR025576">
    <property type="entry name" value="YwiC"/>
</dbReference>
<organism evidence="2 3">
    <name type="scientific">Ectobacillus funiculus</name>
    <dbReference type="NCBI Taxonomy" id="137993"/>
    <lineage>
        <taxon>Bacteria</taxon>
        <taxon>Bacillati</taxon>
        <taxon>Bacillota</taxon>
        <taxon>Bacilli</taxon>
        <taxon>Bacillales</taxon>
        <taxon>Bacillaceae</taxon>
        <taxon>Ectobacillus</taxon>
    </lineage>
</organism>
<dbReference type="Proteomes" id="UP001589609">
    <property type="component" value="Unassembled WGS sequence"/>
</dbReference>
<comment type="caution">
    <text evidence="2">The sequence shown here is derived from an EMBL/GenBank/DDBJ whole genome shotgun (WGS) entry which is preliminary data.</text>
</comment>